<evidence type="ECO:0000313" key="1">
    <source>
        <dbReference type="EMBL" id="CAB4122804.1"/>
    </source>
</evidence>
<dbReference type="EMBL" id="LR796163">
    <property type="protein sequence ID" value="CAB4122804.1"/>
    <property type="molecule type" value="Genomic_DNA"/>
</dbReference>
<reference evidence="1" key="1">
    <citation type="submission" date="2020-04" db="EMBL/GenBank/DDBJ databases">
        <authorList>
            <person name="Chiriac C."/>
            <person name="Salcher M."/>
            <person name="Ghai R."/>
            <person name="Kavagutti S V."/>
        </authorList>
    </citation>
    <scope>NUCLEOTIDE SEQUENCE</scope>
</reference>
<name>A0A6J5KKN7_9CAUD</name>
<gene>
    <name evidence="1" type="ORF">UFOVP37_62</name>
</gene>
<accession>A0A6J5KKN7</accession>
<proteinExistence type="predicted"/>
<organism evidence="1">
    <name type="scientific">uncultured Caudovirales phage</name>
    <dbReference type="NCBI Taxonomy" id="2100421"/>
    <lineage>
        <taxon>Viruses</taxon>
        <taxon>Duplodnaviria</taxon>
        <taxon>Heunggongvirae</taxon>
        <taxon>Uroviricota</taxon>
        <taxon>Caudoviricetes</taxon>
        <taxon>Peduoviridae</taxon>
        <taxon>Maltschvirus</taxon>
        <taxon>Maltschvirus maltsch</taxon>
    </lineage>
</organism>
<sequence length="65" mass="7463">MTASAVHPGDEQVFCHVVPLGDWREHEASCACWCQPKPHEENPEVMLHNAMDQRDRLARGEIRIQ</sequence>
<protein>
    <submittedName>
        <fullName evidence="1">Uncharacterized protein</fullName>
    </submittedName>
</protein>